<proteinExistence type="inferred from homology"/>
<evidence type="ECO:0000259" key="25">
    <source>
        <dbReference type="Pfam" id="PF00905"/>
    </source>
</evidence>
<feature type="domain" description="Bifunctional transglycosylase second" evidence="27">
    <location>
        <begin position="64"/>
        <end position="139"/>
    </location>
</feature>
<keyword evidence="24" id="KW-0812">Transmembrane</keyword>
<keyword evidence="13 23" id="KW-0133">Cell shape</keyword>
<keyword evidence="18 23" id="KW-0961">Cell wall biogenesis/degradation</keyword>
<evidence type="ECO:0000256" key="24">
    <source>
        <dbReference type="SAM" id="Phobius"/>
    </source>
</evidence>
<keyword evidence="8" id="KW-0121">Carboxypeptidase</keyword>
<dbReference type="SUPFAM" id="SSF56601">
    <property type="entry name" value="beta-lactamase/transpeptidase-like"/>
    <property type="match status" value="1"/>
</dbReference>
<feature type="domain" description="Glycosyl transferase family 51" evidence="26">
    <location>
        <begin position="159"/>
        <end position="328"/>
    </location>
</feature>
<evidence type="ECO:0000256" key="11">
    <source>
        <dbReference type="ARBA" id="ARBA00022679"/>
    </source>
</evidence>
<protein>
    <recommendedName>
        <fullName evidence="6 22">Penicillin-binding protein 1B</fullName>
        <shortName evidence="23">PBP-1b</shortName>
        <shortName evidence="23">PBP1b</shortName>
    </recommendedName>
    <alternativeName>
        <fullName evidence="19 23">Murein polymerase</fullName>
    </alternativeName>
</protein>
<dbReference type="Pfam" id="PF14814">
    <property type="entry name" value="UB2H"/>
    <property type="match status" value="1"/>
</dbReference>
<evidence type="ECO:0000256" key="13">
    <source>
        <dbReference type="ARBA" id="ARBA00022960"/>
    </source>
</evidence>
<keyword evidence="7" id="KW-1003">Cell membrane</keyword>
<evidence type="ECO:0000256" key="5">
    <source>
        <dbReference type="ARBA" id="ARBA00007739"/>
    </source>
</evidence>
<keyword evidence="9" id="KW-0645">Protease</keyword>
<keyword evidence="17" id="KW-0511">Multifunctional enzyme</keyword>
<evidence type="ECO:0000313" key="29">
    <source>
        <dbReference type="Proteomes" id="UP001595478"/>
    </source>
</evidence>
<dbReference type="InterPro" id="IPR012338">
    <property type="entry name" value="Beta-lactam/transpept-like"/>
</dbReference>
<evidence type="ECO:0000256" key="10">
    <source>
        <dbReference type="ARBA" id="ARBA00022676"/>
    </source>
</evidence>
<evidence type="ECO:0000256" key="1">
    <source>
        <dbReference type="ARBA" id="ARBA00002624"/>
    </source>
</evidence>
<gene>
    <name evidence="28" type="primary">mrcB</name>
    <name evidence="28" type="ORF">ACFOHL_15310</name>
</gene>
<accession>A0ABV7FVY2</accession>
<evidence type="ECO:0000259" key="26">
    <source>
        <dbReference type="Pfam" id="PF00912"/>
    </source>
</evidence>
<dbReference type="InterPro" id="IPR001264">
    <property type="entry name" value="Glyco_trans_51"/>
</dbReference>
<keyword evidence="15 24" id="KW-0472">Membrane</keyword>
<name>A0ABV7FVY2_9ALTE</name>
<dbReference type="InterPro" id="IPR050396">
    <property type="entry name" value="Glycosyltr_51/Transpeptidase"/>
</dbReference>
<evidence type="ECO:0000256" key="7">
    <source>
        <dbReference type="ARBA" id="ARBA00022475"/>
    </source>
</evidence>
<evidence type="ECO:0000256" key="6">
    <source>
        <dbReference type="ARBA" id="ARBA00018637"/>
    </source>
</evidence>
<feature type="domain" description="Penicillin-binding protein transpeptidase" evidence="25">
    <location>
        <begin position="422"/>
        <end position="659"/>
    </location>
</feature>
<dbReference type="Gene3D" id="3.30.2060.10">
    <property type="entry name" value="Penicillin-binding protein 1b domain"/>
    <property type="match status" value="1"/>
</dbReference>
<evidence type="ECO:0000256" key="19">
    <source>
        <dbReference type="ARBA" id="ARBA00032454"/>
    </source>
</evidence>
<keyword evidence="10 23" id="KW-0328">Glycosyltransferase</keyword>
<comment type="catalytic activity">
    <reaction evidence="21">
        <text>[GlcNAc-(1-&gt;4)-Mur2Ac(oyl-L-Ala-gamma-D-Glu-L-Lys-D-Ala-D-Ala)](n)-di-trans,octa-cis-undecaprenyl diphosphate + beta-D-GlcNAc-(1-&gt;4)-Mur2Ac(oyl-L-Ala-gamma-D-Glu-L-Lys-D-Ala-D-Ala)-di-trans,octa-cis-undecaprenyl diphosphate = [GlcNAc-(1-&gt;4)-Mur2Ac(oyl-L-Ala-gamma-D-Glu-L-Lys-D-Ala-D-Ala)](n+1)-di-trans,octa-cis-undecaprenyl diphosphate + di-trans,octa-cis-undecaprenyl diphosphate + H(+)</text>
        <dbReference type="Rhea" id="RHEA:23708"/>
        <dbReference type="Rhea" id="RHEA-COMP:9602"/>
        <dbReference type="Rhea" id="RHEA-COMP:9603"/>
        <dbReference type="ChEBI" id="CHEBI:15378"/>
        <dbReference type="ChEBI" id="CHEBI:58405"/>
        <dbReference type="ChEBI" id="CHEBI:60033"/>
        <dbReference type="ChEBI" id="CHEBI:78435"/>
        <dbReference type="EC" id="2.4.99.28"/>
    </reaction>
</comment>
<evidence type="ECO:0000256" key="15">
    <source>
        <dbReference type="ARBA" id="ARBA00023136"/>
    </source>
</evidence>
<evidence type="ECO:0000256" key="20">
    <source>
        <dbReference type="ARBA" id="ARBA00034000"/>
    </source>
</evidence>
<comment type="caution">
    <text evidence="28">The sequence shown here is derived from an EMBL/GenBank/DDBJ whole genome shotgun (WGS) entry which is preliminary data.</text>
</comment>
<dbReference type="NCBIfam" id="TIGR02071">
    <property type="entry name" value="PBP_1b"/>
    <property type="match status" value="1"/>
</dbReference>
<dbReference type="RefSeq" id="WP_376921117.1">
    <property type="nucleotide sequence ID" value="NZ_JBHRSW010000043.1"/>
</dbReference>
<feature type="transmembrane region" description="Helical" evidence="24">
    <location>
        <begin position="18"/>
        <end position="35"/>
    </location>
</feature>
<reference evidence="29" key="1">
    <citation type="journal article" date="2019" name="Int. J. Syst. Evol. Microbiol.">
        <title>The Global Catalogue of Microorganisms (GCM) 10K type strain sequencing project: providing services to taxonomists for standard genome sequencing and annotation.</title>
        <authorList>
            <consortium name="The Broad Institute Genomics Platform"/>
            <consortium name="The Broad Institute Genome Sequencing Center for Infectious Disease"/>
            <person name="Wu L."/>
            <person name="Ma J."/>
        </authorList>
    </citation>
    <scope>NUCLEOTIDE SEQUENCE [LARGE SCALE GENOMIC DNA]</scope>
    <source>
        <strain evidence="29">KCTC 52473</strain>
    </source>
</reference>
<evidence type="ECO:0000256" key="8">
    <source>
        <dbReference type="ARBA" id="ARBA00022645"/>
    </source>
</evidence>
<dbReference type="Pfam" id="PF00912">
    <property type="entry name" value="Transgly"/>
    <property type="match status" value="1"/>
</dbReference>
<keyword evidence="29" id="KW-1185">Reference proteome</keyword>
<dbReference type="SUPFAM" id="SSF53955">
    <property type="entry name" value="Lysozyme-like"/>
    <property type="match status" value="1"/>
</dbReference>
<evidence type="ECO:0000256" key="18">
    <source>
        <dbReference type="ARBA" id="ARBA00023316"/>
    </source>
</evidence>
<dbReference type="EMBL" id="JBHRSW010000043">
    <property type="protein sequence ID" value="MFC3122992.1"/>
    <property type="molecule type" value="Genomic_DNA"/>
</dbReference>
<comment type="catalytic activity">
    <reaction evidence="20">
        <text>Preferential cleavage: (Ac)2-L-Lys-D-Ala-|-D-Ala. Also transpeptidation of peptidyl-alanyl moieties that are N-acyl substituents of D-alanine.</text>
        <dbReference type="EC" id="3.4.16.4"/>
    </reaction>
</comment>
<dbReference type="InterPro" id="IPR001460">
    <property type="entry name" value="PCN-bd_Tpept"/>
</dbReference>
<evidence type="ECO:0000256" key="14">
    <source>
        <dbReference type="ARBA" id="ARBA00022984"/>
    </source>
</evidence>
<comment type="pathway">
    <text evidence="3 23">Cell wall biogenesis; peptidoglycan biosynthesis.</text>
</comment>
<dbReference type="Proteomes" id="UP001595478">
    <property type="component" value="Unassembled WGS sequence"/>
</dbReference>
<comment type="similarity">
    <text evidence="4 23">In the C-terminal section; belongs to the transpeptidase family.</text>
</comment>
<keyword evidence="12" id="KW-0378">Hydrolase</keyword>
<evidence type="ECO:0000256" key="17">
    <source>
        <dbReference type="ARBA" id="ARBA00023268"/>
    </source>
</evidence>
<evidence type="ECO:0000256" key="23">
    <source>
        <dbReference type="PIRNR" id="PIRNR002799"/>
    </source>
</evidence>
<dbReference type="PANTHER" id="PTHR32282">
    <property type="entry name" value="BINDING PROTEIN TRANSPEPTIDASE, PUTATIVE-RELATED"/>
    <property type="match status" value="1"/>
</dbReference>
<keyword evidence="11 23" id="KW-0808">Transferase</keyword>
<comment type="function">
    <text evidence="1 23">Cell wall formation. Synthesis of cross-linked peptidoglycan from the lipid intermediates. The enzyme has a penicillin-insensitive transglycosylase N-terminal domain (formation of linear glycan strands) and a penicillin-sensitive transpeptidase C-terminal domain (cross-linking of the peptide subunits).</text>
</comment>
<evidence type="ECO:0000256" key="2">
    <source>
        <dbReference type="ARBA" id="ARBA00004236"/>
    </source>
</evidence>
<keyword evidence="24" id="KW-1133">Transmembrane helix</keyword>
<dbReference type="InterPro" id="IPR011813">
    <property type="entry name" value="PBP_1b"/>
</dbReference>
<comment type="subcellular location">
    <subcellularLocation>
        <location evidence="2">Cell membrane</location>
    </subcellularLocation>
</comment>
<sequence>MKVNYFLMAPFRWFKRHFFQILLVSIVALGSYFFYLDAQVKQRFSGNKWEVPAQVYARPMVIAVQQEISPNEIIDELQLLGYRKVNTVVSVGEYAFKDNKLKIYRRAFNYIDIDAPERIVEITWQAQKVSQINLLSSKQKSRRIMLEPWLVSRLVGGLDEDRMLVQEGSIPDILKIALTEVEDKAFYEHHGISPIGILRALVANLSAGKTVQGGSTLTQQLVKNLFLTRERSYLRKIREAAMAIVIDARYSKAEILNAYINEVFLGQNGAVAVHGFGLASHFYFNKPVPELALEEVATLVAMVKGPSYYNPVRYNARTQERRNLVLRMLFDAQHIDASEYETAINAPLVTYKSGSLASGKHPAFMDKLKSEIKQAIDTQEIRESGIKLYTTLDINVQRRAEGAVQKVLNDKQNTALPELEAAMIVSDIDTGGIRAIVGGKDTAYAGFNRALHASRPIGSLIKPIVYLTALSRPERYNLASPIEDKPITLANQAGKTWQPQNADKQFRGKVLLIDALVHSYNIPAVNVAMDIGLEEVINTLTRLGVGKQVDLLPSIALGAIELSPLEVNQSYQTLANQGEQIKLHSLSAVVNNSNEVIWRRNTEQSQSINSDVAYLLSYALHKVTQEGTAKRLGKRFPKVNMAGKTGTTNDYRDSWFSGFDRNLLTTIWLGNDENKPVNMSGATGAMEIFSDFQRRQTPKSLSQRFPPSLTIAHFNASSGELTSPGCGEVVSLPAIKSYLPLQSKCNNILTEEAQPKKSNKKPWWEKLFN</sequence>
<evidence type="ECO:0000256" key="4">
    <source>
        <dbReference type="ARBA" id="ARBA00007090"/>
    </source>
</evidence>
<dbReference type="NCBIfam" id="TIGR02074">
    <property type="entry name" value="PBP_1a_fam"/>
    <property type="match status" value="1"/>
</dbReference>
<dbReference type="InterPro" id="IPR023346">
    <property type="entry name" value="Lysozyme-like_dom_sf"/>
</dbReference>
<dbReference type="Gene3D" id="3.40.710.10">
    <property type="entry name" value="DD-peptidase/beta-lactamase superfamily"/>
    <property type="match status" value="1"/>
</dbReference>
<dbReference type="InterPro" id="IPR036950">
    <property type="entry name" value="PBP_transglycosylase"/>
</dbReference>
<evidence type="ECO:0000256" key="3">
    <source>
        <dbReference type="ARBA" id="ARBA00004752"/>
    </source>
</evidence>
<dbReference type="Gene3D" id="1.10.3810.10">
    <property type="entry name" value="Biosynthetic peptidoglycan transglycosylase-like"/>
    <property type="match status" value="1"/>
</dbReference>
<evidence type="ECO:0000256" key="16">
    <source>
        <dbReference type="ARBA" id="ARBA00023251"/>
    </source>
</evidence>
<dbReference type="Pfam" id="PF00905">
    <property type="entry name" value="Transpeptidase"/>
    <property type="match status" value="1"/>
</dbReference>
<evidence type="ECO:0000256" key="22">
    <source>
        <dbReference type="NCBIfam" id="TIGR02071"/>
    </source>
</evidence>
<dbReference type="InterPro" id="IPR028166">
    <property type="entry name" value="UB2H"/>
</dbReference>
<evidence type="ECO:0000256" key="9">
    <source>
        <dbReference type="ARBA" id="ARBA00022670"/>
    </source>
</evidence>
<evidence type="ECO:0000256" key="12">
    <source>
        <dbReference type="ARBA" id="ARBA00022801"/>
    </source>
</evidence>
<keyword evidence="14 23" id="KW-0573">Peptidoglycan synthesis</keyword>
<evidence type="ECO:0000313" key="28">
    <source>
        <dbReference type="EMBL" id="MFC3122992.1"/>
    </source>
</evidence>
<comment type="similarity">
    <text evidence="5 23">In the N-terminal section; belongs to the glycosyltransferase 51 family.</text>
</comment>
<evidence type="ECO:0000259" key="27">
    <source>
        <dbReference type="Pfam" id="PF14814"/>
    </source>
</evidence>
<keyword evidence="16" id="KW-0046">Antibiotic resistance</keyword>
<organism evidence="28 29">
    <name type="scientific">Agaribacter flavus</name>
    <dbReference type="NCBI Taxonomy" id="1902781"/>
    <lineage>
        <taxon>Bacteria</taxon>
        <taxon>Pseudomonadati</taxon>
        <taxon>Pseudomonadota</taxon>
        <taxon>Gammaproteobacteria</taxon>
        <taxon>Alteromonadales</taxon>
        <taxon>Alteromonadaceae</taxon>
        <taxon>Agaribacter</taxon>
    </lineage>
</organism>
<dbReference type="PANTHER" id="PTHR32282:SF11">
    <property type="entry name" value="PENICILLIN-BINDING PROTEIN 1B"/>
    <property type="match status" value="1"/>
</dbReference>
<dbReference type="PIRSF" id="PIRSF002799">
    <property type="entry name" value="PBP_1b"/>
    <property type="match status" value="1"/>
</dbReference>
<evidence type="ECO:0000256" key="21">
    <source>
        <dbReference type="ARBA" id="ARBA00049902"/>
    </source>
</evidence>